<sequence>MGRLKGNTSEDKALRDNVISSLLAVGMSKAEIARIFSLTPTKILNVEKSMVAKPNIFEDYLVNTGINYFAIPDKDGYLTPSLKVVPENFEVDKYIEWIKTADNDALLLEHSRIKAMLKAGVDSEETVVKLASINAMIDRQRDINTYTSYITGDYTTKETQRKKFDAATERLTQEIATQIDKGKREVDKAQKEYDQELKRISREQERAKKQSEETIAKYEKKANLSVEKYEEYSLQEEKILARITRLKKREKSLKDHVNKLEGKADDKADSTEDVEDFIKNFDK</sequence>
<feature type="coiled-coil region" evidence="1">
    <location>
        <begin position="172"/>
        <end position="263"/>
    </location>
</feature>
<organism evidence="2 3">
    <name type="scientific">Ligilactobacillus salivarius</name>
    <dbReference type="NCBI Taxonomy" id="1624"/>
    <lineage>
        <taxon>Bacteria</taxon>
        <taxon>Bacillati</taxon>
        <taxon>Bacillota</taxon>
        <taxon>Bacilli</taxon>
        <taxon>Lactobacillales</taxon>
        <taxon>Lactobacillaceae</taxon>
        <taxon>Ligilactobacillus</taxon>
    </lineage>
</organism>
<accession>A0A1V9R6T0</accession>
<evidence type="ECO:0000313" key="2">
    <source>
        <dbReference type="EMBL" id="OQQ88716.1"/>
    </source>
</evidence>
<evidence type="ECO:0000256" key="1">
    <source>
        <dbReference type="SAM" id="Coils"/>
    </source>
</evidence>
<reference evidence="2 3" key="1">
    <citation type="submission" date="2017-03" db="EMBL/GenBank/DDBJ databases">
        <title>Phylogenomics and comparative genomics of Lactobacillus salivarius, a mammalian gut commensal.</title>
        <authorList>
            <person name="Harris H.M."/>
        </authorList>
    </citation>
    <scope>NUCLEOTIDE SEQUENCE [LARGE SCALE GENOMIC DNA]</scope>
    <source>
        <strain evidence="2 3">JCM 1047</strain>
    </source>
</reference>
<dbReference type="Proteomes" id="UP000192575">
    <property type="component" value="Unassembled WGS sequence"/>
</dbReference>
<dbReference type="AlphaFoldDB" id="A0A1V9R6T0"/>
<dbReference type="EMBL" id="NBEF01000043">
    <property type="protein sequence ID" value="OQQ88716.1"/>
    <property type="molecule type" value="Genomic_DNA"/>
</dbReference>
<dbReference type="RefSeq" id="WP_081535729.1">
    <property type="nucleotide sequence ID" value="NZ_NBEF01000043.1"/>
</dbReference>
<comment type="caution">
    <text evidence="2">The sequence shown here is derived from an EMBL/GenBank/DDBJ whole genome shotgun (WGS) entry which is preliminary data.</text>
</comment>
<evidence type="ECO:0000313" key="3">
    <source>
        <dbReference type="Proteomes" id="UP000192575"/>
    </source>
</evidence>
<proteinExistence type="predicted"/>
<protein>
    <submittedName>
        <fullName evidence="2">Uncharacterized protein</fullName>
    </submittedName>
</protein>
<keyword evidence="1" id="KW-0175">Coiled coil</keyword>
<gene>
    <name evidence="2" type="ORF">B6U56_10680</name>
</gene>
<name>A0A1V9R6T0_9LACO</name>